<gene>
    <name evidence="1" type="ORF">HQ394_12725</name>
</gene>
<dbReference type="EMBL" id="CP053923">
    <property type="protein sequence ID" value="QNT70039.1"/>
    <property type="molecule type" value="Genomic_DNA"/>
</dbReference>
<protein>
    <recommendedName>
        <fullName evidence="3">Spore coat protein U domain-containing protein</fullName>
    </recommendedName>
</protein>
<evidence type="ECO:0000313" key="1">
    <source>
        <dbReference type="EMBL" id="QNT70039.1"/>
    </source>
</evidence>
<dbReference type="AlphaFoldDB" id="A0A7H1N2V3"/>
<name>A0A7H1N2V3_9PROT</name>
<evidence type="ECO:0000313" key="2">
    <source>
        <dbReference type="Proteomes" id="UP000516369"/>
    </source>
</evidence>
<evidence type="ECO:0008006" key="3">
    <source>
        <dbReference type="Google" id="ProtNLM"/>
    </source>
</evidence>
<dbReference type="KEGG" id="dvn:HQ394_12725"/>
<keyword evidence="2" id="KW-1185">Reference proteome</keyword>
<organism evidence="1 2">
    <name type="scientific">Defluviicoccus vanus</name>
    <dbReference type="NCBI Taxonomy" id="111831"/>
    <lineage>
        <taxon>Bacteria</taxon>
        <taxon>Pseudomonadati</taxon>
        <taxon>Pseudomonadota</taxon>
        <taxon>Alphaproteobacteria</taxon>
        <taxon>Rhodospirillales</taxon>
        <taxon>Rhodospirillaceae</taxon>
        <taxon>Defluviicoccus</taxon>
    </lineage>
</organism>
<accession>A0A7H1N2V3</accession>
<proteinExistence type="predicted"/>
<reference evidence="1 2" key="1">
    <citation type="submission" date="2020-05" db="EMBL/GenBank/DDBJ databases">
        <title>Complete closed genome sequence of Defluviicoccus vanus.</title>
        <authorList>
            <person name="Bessarab I."/>
            <person name="Arumugam K."/>
            <person name="Maszenan A.M."/>
            <person name="Seviour R.J."/>
            <person name="Williams R.B."/>
        </authorList>
    </citation>
    <scope>NUCLEOTIDE SEQUENCE [LARGE SCALE GENOMIC DNA]</scope>
    <source>
        <strain evidence="1 2">Ben 114</strain>
    </source>
</reference>
<sequence>MAATLAYDGFAPLDASAIKDIRIDNTGSDDCAYWLAFYRNPAAPARLADRIVYEVRDAGGGTLLSDRPPTVAPERFLATGKVRGGQSDRVEYQWTILRGQVVAAGAPADTIDLRLFEAGTNTLLDTRALRLTANVIANVSINLAGAEVSSPHTHTMNFGTLETGESKSVQVQVRSNQRFRLDVVSTHGGRMRQAPPFDSWWVDYTASLGERTLHFPDSIGPFDSTTVNGLSMPFRVTIGDVSNKRAGVYRDEITITIAPAA</sequence>
<dbReference type="RefSeq" id="WP_190260550.1">
    <property type="nucleotide sequence ID" value="NZ_CP053923.1"/>
</dbReference>
<dbReference type="Proteomes" id="UP000516369">
    <property type="component" value="Chromosome"/>
</dbReference>